<name>A0A091DNX8_FUKDA</name>
<accession>A0A091DNX8</accession>
<protein>
    <submittedName>
        <fullName evidence="2">Uncharacterized protein</fullName>
    </submittedName>
</protein>
<feature type="compositionally biased region" description="Pro residues" evidence="1">
    <location>
        <begin position="61"/>
        <end position="72"/>
    </location>
</feature>
<evidence type="ECO:0000256" key="1">
    <source>
        <dbReference type="SAM" id="MobiDB-lite"/>
    </source>
</evidence>
<gene>
    <name evidence="2" type="ORF">H920_05926</name>
</gene>
<keyword evidence="3" id="KW-1185">Reference proteome</keyword>
<feature type="region of interest" description="Disordered" evidence="1">
    <location>
        <begin position="1"/>
        <end position="143"/>
    </location>
</feature>
<proteinExistence type="predicted"/>
<evidence type="ECO:0000313" key="3">
    <source>
        <dbReference type="Proteomes" id="UP000028990"/>
    </source>
</evidence>
<dbReference type="Proteomes" id="UP000028990">
    <property type="component" value="Unassembled WGS sequence"/>
</dbReference>
<dbReference type="EMBL" id="KN122133">
    <property type="protein sequence ID" value="KFO32757.1"/>
    <property type="molecule type" value="Genomic_DNA"/>
</dbReference>
<organism evidence="2 3">
    <name type="scientific">Fukomys damarensis</name>
    <name type="common">Damaraland mole rat</name>
    <name type="synonym">Cryptomys damarensis</name>
    <dbReference type="NCBI Taxonomy" id="885580"/>
    <lineage>
        <taxon>Eukaryota</taxon>
        <taxon>Metazoa</taxon>
        <taxon>Chordata</taxon>
        <taxon>Craniata</taxon>
        <taxon>Vertebrata</taxon>
        <taxon>Euteleostomi</taxon>
        <taxon>Mammalia</taxon>
        <taxon>Eutheria</taxon>
        <taxon>Euarchontoglires</taxon>
        <taxon>Glires</taxon>
        <taxon>Rodentia</taxon>
        <taxon>Hystricomorpha</taxon>
        <taxon>Bathyergidae</taxon>
        <taxon>Fukomys</taxon>
    </lineage>
</organism>
<evidence type="ECO:0000313" key="2">
    <source>
        <dbReference type="EMBL" id="KFO32757.1"/>
    </source>
</evidence>
<sequence>MGSSHPVASLRGHLQRGPGRLGGVVGPWVPPQRPVSCVPLAGTGSAQSGRHNGDHACPNAKQPPRPAEPLPTGPRAAEIKRKSHERRFDSNTKQIIPPMEQNKSERNLTAVIPSRKPPLAPRACDPTVLGRDGALGVRGAARS</sequence>
<reference evidence="2 3" key="1">
    <citation type="submission" date="2013-11" db="EMBL/GenBank/DDBJ databases">
        <title>The Damaraland mole rat (Fukomys damarensis) genome and evolution of African mole rats.</title>
        <authorList>
            <person name="Gladyshev V.N."/>
            <person name="Fang X."/>
        </authorList>
    </citation>
    <scope>NUCLEOTIDE SEQUENCE [LARGE SCALE GENOMIC DNA]</scope>
    <source>
        <tissue evidence="2">Liver</tissue>
    </source>
</reference>
<dbReference type="AlphaFoldDB" id="A0A091DNX8"/>